<gene>
    <name evidence="6" type="ORF">C7M84_007959</name>
</gene>
<dbReference type="PANTHER" id="PTHR47117">
    <property type="entry name" value="STAR-RELATED LIPID TRANSFER PROTEIN 9"/>
    <property type="match status" value="1"/>
</dbReference>
<comment type="caution">
    <text evidence="6">The sequence shown here is derived from an EMBL/GenBank/DDBJ whole genome shotgun (WGS) entry which is preliminary data.</text>
</comment>
<keyword evidence="1" id="KW-0547">Nucleotide-binding</keyword>
<dbReference type="InterPro" id="IPR036961">
    <property type="entry name" value="Kinesin_motor_dom_sf"/>
</dbReference>
<sequence>MPLNLFQESPGLAPRICQGLLTRLQQRYAPDDLCAQDFSLTLSLVEIYNERVRDLLTGNDQGRHLRVREHPHTGPYVDGVTRHPITDTSEAWALLERGRASRSVAPTASHAHSSRSHALLTLDVTQPAAHTRSALTLVDLAGSERASEEVDKTRLTEGASINRSLVTLGNVISALAERGANLGSTVAMSPLGSNLSLYSATSRPSYAQSHTTIPDGYPAEGQRKASKLPFIPYRDSVLTWLLKDTLGGNAKTLMIATMSPSSTSFAETVATLRYATRARCIVNMPVVNLDSGTATIRSLKKEVAALRRLLCDANNIRCDPTETTLPSSPSTKPLAVITRHARSLGRKWGAHGTFGIEQRITRSLILKIASTNRGPAYRDRLSGNQKSPDGSGGPKSETEASE</sequence>
<dbReference type="GO" id="GO:0007018">
    <property type="term" value="P:microtubule-based movement"/>
    <property type="evidence" value="ECO:0007669"/>
    <property type="project" value="InterPro"/>
</dbReference>
<dbReference type="AlphaFoldDB" id="A0A423TAZ1"/>
<evidence type="ECO:0000256" key="4">
    <source>
        <dbReference type="SAM" id="MobiDB-lite"/>
    </source>
</evidence>
<dbReference type="InterPro" id="IPR027417">
    <property type="entry name" value="P-loop_NTPase"/>
</dbReference>
<dbReference type="GO" id="GO:0003777">
    <property type="term" value="F:microtubule motor activity"/>
    <property type="evidence" value="ECO:0007669"/>
    <property type="project" value="InterPro"/>
</dbReference>
<comment type="similarity">
    <text evidence="3">Belongs to the TRAFAC class myosin-kinesin ATPase superfamily. Kinesin family.</text>
</comment>
<dbReference type="PRINTS" id="PR00380">
    <property type="entry name" value="KINESINHEAVY"/>
</dbReference>
<comment type="caution">
    <text evidence="3">Lacks conserved residue(s) required for the propagation of feature annotation.</text>
</comment>
<keyword evidence="7" id="KW-1185">Reference proteome</keyword>
<dbReference type="PROSITE" id="PS50067">
    <property type="entry name" value="KINESIN_MOTOR_2"/>
    <property type="match status" value="1"/>
</dbReference>
<dbReference type="Proteomes" id="UP000283509">
    <property type="component" value="Unassembled WGS sequence"/>
</dbReference>
<evidence type="ECO:0000256" key="2">
    <source>
        <dbReference type="ARBA" id="ARBA00022840"/>
    </source>
</evidence>
<feature type="region of interest" description="Disordered" evidence="4">
    <location>
        <begin position="375"/>
        <end position="402"/>
    </location>
</feature>
<evidence type="ECO:0000313" key="6">
    <source>
        <dbReference type="EMBL" id="ROT73598.1"/>
    </source>
</evidence>
<organism evidence="6 7">
    <name type="scientific">Penaeus vannamei</name>
    <name type="common">Whiteleg shrimp</name>
    <name type="synonym">Litopenaeus vannamei</name>
    <dbReference type="NCBI Taxonomy" id="6689"/>
    <lineage>
        <taxon>Eukaryota</taxon>
        <taxon>Metazoa</taxon>
        <taxon>Ecdysozoa</taxon>
        <taxon>Arthropoda</taxon>
        <taxon>Crustacea</taxon>
        <taxon>Multicrustacea</taxon>
        <taxon>Malacostraca</taxon>
        <taxon>Eumalacostraca</taxon>
        <taxon>Eucarida</taxon>
        <taxon>Decapoda</taxon>
        <taxon>Dendrobranchiata</taxon>
        <taxon>Penaeoidea</taxon>
        <taxon>Penaeidae</taxon>
        <taxon>Penaeus</taxon>
    </lineage>
</organism>
<dbReference type="GO" id="GO:0008017">
    <property type="term" value="F:microtubule binding"/>
    <property type="evidence" value="ECO:0007669"/>
    <property type="project" value="InterPro"/>
</dbReference>
<dbReference type="EMBL" id="QCYY01002015">
    <property type="protein sequence ID" value="ROT73598.1"/>
    <property type="molecule type" value="Genomic_DNA"/>
</dbReference>
<reference evidence="6 7" key="1">
    <citation type="submission" date="2018-04" db="EMBL/GenBank/DDBJ databases">
        <authorList>
            <person name="Zhang X."/>
            <person name="Yuan J."/>
            <person name="Li F."/>
            <person name="Xiang J."/>
        </authorList>
    </citation>
    <scope>NUCLEOTIDE SEQUENCE [LARGE SCALE GENOMIC DNA]</scope>
    <source>
        <tissue evidence="6">Muscle</tissue>
    </source>
</reference>
<evidence type="ECO:0000259" key="5">
    <source>
        <dbReference type="PROSITE" id="PS50067"/>
    </source>
</evidence>
<evidence type="ECO:0000256" key="3">
    <source>
        <dbReference type="PROSITE-ProRule" id="PRU00283"/>
    </source>
</evidence>
<dbReference type="GO" id="GO:0005524">
    <property type="term" value="F:ATP binding"/>
    <property type="evidence" value="ECO:0007669"/>
    <property type="project" value="UniProtKB-KW"/>
</dbReference>
<dbReference type="Gene3D" id="3.40.850.10">
    <property type="entry name" value="Kinesin motor domain"/>
    <property type="match status" value="1"/>
</dbReference>
<name>A0A423TAZ1_PENVA</name>
<keyword evidence="2" id="KW-0067">ATP-binding</keyword>
<accession>A0A423TAZ1</accession>
<evidence type="ECO:0000256" key="1">
    <source>
        <dbReference type="ARBA" id="ARBA00022741"/>
    </source>
</evidence>
<dbReference type="SUPFAM" id="SSF52540">
    <property type="entry name" value="P-loop containing nucleoside triphosphate hydrolases"/>
    <property type="match status" value="1"/>
</dbReference>
<feature type="domain" description="Kinesin motor" evidence="5">
    <location>
        <begin position="1"/>
        <end position="281"/>
    </location>
</feature>
<reference evidence="6 7" key="2">
    <citation type="submission" date="2019-01" db="EMBL/GenBank/DDBJ databases">
        <title>The decoding of complex shrimp genome reveals the adaptation for benthos swimmer, frequently molting mechanism and breeding impact on genome.</title>
        <authorList>
            <person name="Sun Y."/>
            <person name="Gao Y."/>
            <person name="Yu Y."/>
        </authorList>
    </citation>
    <scope>NUCLEOTIDE SEQUENCE [LARGE SCALE GENOMIC DNA]</scope>
    <source>
        <tissue evidence="6">Muscle</tissue>
    </source>
</reference>
<dbReference type="InterPro" id="IPR001752">
    <property type="entry name" value="Kinesin_motor_dom"/>
</dbReference>
<dbReference type="Pfam" id="PF00225">
    <property type="entry name" value="Kinesin"/>
    <property type="match status" value="1"/>
</dbReference>
<dbReference type="OrthoDB" id="3176171at2759"/>
<proteinExistence type="inferred from homology"/>
<dbReference type="SMART" id="SM00129">
    <property type="entry name" value="KISc"/>
    <property type="match status" value="1"/>
</dbReference>
<protein>
    <submittedName>
        <fullName evidence="6">Putative stAR-related lipid transfer protein 9</fullName>
    </submittedName>
</protein>
<evidence type="ECO:0000313" key="7">
    <source>
        <dbReference type="Proteomes" id="UP000283509"/>
    </source>
</evidence>